<dbReference type="GO" id="GO:0030246">
    <property type="term" value="F:carbohydrate binding"/>
    <property type="evidence" value="ECO:0007669"/>
    <property type="project" value="UniProtKB-KW"/>
</dbReference>
<evidence type="ECO:0000256" key="1">
    <source>
        <dbReference type="ARBA" id="ARBA00022729"/>
    </source>
</evidence>
<evidence type="ECO:0000256" key="3">
    <source>
        <dbReference type="SAM" id="MobiDB-lite"/>
    </source>
</evidence>
<evidence type="ECO:0000259" key="5">
    <source>
        <dbReference type="PROSITE" id="PS51752"/>
    </source>
</evidence>
<dbReference type="InterPro" id="IPR001229">
    <property type="entry name" value="Jacalin-like_lectin_dom"/>
</dbReference>
<evidence type="ECO:0000313" key="7">
    <source>
        <dbReference type="Proteomes" id="UP001152836"/>
    </source>
</evidence>
<dbReference type="AlphaFoldDB" id="A0AAU9Z3P3"/>
<dbReference type="EMBL" id="CALSGD010001391">
    <property type="protein sequence ID" value="CAH6786697.1"/>
    <property type="molecule type" value="Genomic_DNA"/>
</dbReference>
<feature type="chain" id="PRO_5043617194" evidence="4">
    <location>
        <begin position="18"/>
        <end position="222"/>
    </location>
</feature>
<dbReference type="InterPro" id="IPR036404">
    <property type="entry name" value="Jacalin-like_lectin_dom_sf"/>
</dbReference>
<dbReference type="SMART" id="SM00915">
    <property type="entry name" value="Jacalin"/>
    <property type="match status" value="1"/>
</dbReference>
<organism evidence="6 7">
    <name type="scientific">Phodopus roborovskii</name>
    <name type="common">Roborovski's desert hamster</name>
    <name type="synonym">Cricetulus roborovskii</name>
    <dbReference type="NCBI Taxonomy" id="109678"/>
    <lineage>
        <taxon>Eukaryota</taxon>
        <taxon>Metazoa</taxon>
        <taxon>Chordata</taxon>
        <taxon>Craniata</taxon>
        <taxon>Vertebrata</taxon>
        <taxon>Euteleostomi</taxon>
        <taxon>Mammalia</taxon>
        <taxon>Eutheria</taxon>
        <taxon>Euarchontoglires</taxon>
        <taxon>Glires</taxon>
        <taxon>Rodentia</taxon>
        <taxon>Myomorpha</taxon>
        <taxon>Muroidea</taxon>
        <taxon>Cricetidae</taxon>
        <taxon>Cricetinae</taxon>
        <taxon>Phodopus</taxon>
    </lineage>
</organism>
<evidence type="ECO:0000313" key="6">
    <source>
        <dbReference type="EMBL" id="CAH6786697.1"/>
    </source>
</evidence>
<name>A0AAU9Z3P3_PHORO</name>
<dbReference type="PANTHER" id="PTHR33589:SF1">
    <property type="entry name" value="ZYMOGEN GRANULE PROTEIN 16 HOMOLOG B"/>
    <property type="match status" value="1"/>
</dbReference>
<dbReference type="InterPro" id="IPR052321">
    <property type="entry name" value="PolyBind_ProtTraffic"/>
</dbReference>
<accession>A0AAU9Z3P3</accession>
<dbReference type="Gene3D" id="2.100.10.30">
    <property type="entry name" value="Jacalin-like lectin domain"/>
    <property type="match status" value="1"/>
</dbReference>
<dbReference type="GO" id="GO:0005615">
    <property type="term" value="C:extracellular space"/>
    <property type="evidence" value="ECO:0007669"/>
    <property type="project" value="TreeGrafter"/>
</dbReference>
<feature type="compositionally biased region" description="Acidic residues" evidence="3">
    <location>
        <begin position="213"/>
        <end position="222"/>
    </location>
</feature>
<gene>
    <name evidence="6" type="primary">Sbpl</name>
    <name evidence="6" type="ORF">PHOROB_LOCUS4713</name>
</gene>
<feature type="region of interest" description="Disordered" evidence="3">
    <location>
        <begin position="154"/>
        <end position="222"/>
    </location>
</feature>
<keyword evidence="7" id="KW-1185">Reference proteome</keyword>
<reference evidence="6" key="1">
    <citation type="submission" date="2022-06" db="EMBL/GenBank/DDBJ databases">
        <authorList>
            <person name="Andreotti S."/>
            <person name="Wyler E."/>
        </authorList>
    </citation>
    <scope>NUCLEOTIDE SEQUENCE</scope>
</reference>
<feature type="domain" description="Jacalin-type lectin" evidence="5">
    <location>
        <begin position="15"/>
        <end position="151"/>
    </location>
</feature>
<dbReference type="SUPFAM" id="SSF51101">
    <property type="entry name" value="Mannose-binding lectins"/>
    <property type="match status" value="1"/>
</dbReference>
<sequence>MLLLLTLAFLAGPTCRAQEIWGNNAGTYFSIRGEEQGEIKAIKIYLTILKHIMGIQLQFGKHWSSVYGSPTANHKELRLEDGEHIIKVRGKVGLCLNSLTFITNKGNQVLFGDNNGRSFEDSGGPDKHLVTINGMLSKGLCIVGIGFDWRHASENGVSTKPQTEPVTIPNTSKEKTESRDKDKNNGDGGNDKDDDDDDDDDDSNVRKNKNSNDDDDDEEEDE</sequence>
<feature type="signal peptide" evidence="4">
    <location>
        <begin position="1"/>
        <end position="17"/>
    </location>
</feature>
<dbReference type="PROSITE" id="PS51752">
    <property type="entry name" value="JACALIN_LECTIN"/>
    <property type="match status" value="1"/>
</dbReference>
<feature type="compositionally biased region" description="Polar residues" evidence="3">
    <location>
        <begin position="155"/>
        <end position="171"/>
    </location>
</feature>
<dbReference type="Proteomes" id="UP001152836">
    <property type="component" value="Unassembled WGS sequence"/>
</dbReference>
<comment type="caution">
    <text evidence="6">The sequence shown here is derived from an EMBL/GenBank/DDBJ whole genome shotgun (WGS) entry which is preliminary data.</text>
</comment>
<keyword evidence="1 4" id="KW-0732">Signal</keyword>
<dbReference type="Pfam" id="PF01419">
    <property type="entry name" value="Jacalin"/>
    <property type="match status" value="1"/>
</dbReference>
<dbReference type="PANTHER" id="PTHR33589">
    <property type="entry name" value="OS11G0524900 PROTEIN"/>
    <property type="match status" value="1"/>
</dbReference>
<evidence type="ECO:0000256" key="4">
    <source>
        <dbReference type="SAM" id="SignalP"/>
    </source>
</evidence>
<feature type="compositionally biased region" description="Acidic residues" evidence="3">
    <location>
        <begin position="192"/>
        <end position="202"/>
    </location>
</feature>
<evidence type="ECO:0000256" key="2">
    <source>
        <dbReference type="ARBA" id="ARBA00022734"/>
    </source>
</evidence>
<protein>
    <submittedName>
        <fullName evidence="6">Sbpl protein</fullName>
    </submittedName>
</protein>
<proteinExistence type="predicted"/>
<feature type="compositionally biased region" description="Basic and acidic residues" evidence="3">
    <location>
        <begin position="172"/>
        <end position="191"/>
    </location>
</feature>
<keyword evidence="2" id="KW-0430">Lectin</keyword>